<name>A0A7C9CS19_OPUST</name>
<dbReference type="Pfam" id="PF05742">
    <property type="entry name" value="TANGO2"/>
    <property type="match status" value="1"/>
</dbReference>
<dbReference type="PANTHER" id="PTHR17985">
    <property type="entry name" value="SER/THR-RICH PROTEIN T10 IN DGCR REGION"/>
    <property type="match status" value="1"/>
</dbReference>
<reference evidence="1" key="1">
    <citation type="journal article" date="2013" name="J. Plant Res.">
        <title>Effect of fungi and light on seed germination of three Opuntia species from semiarid lands of central Mexico.</title>
        <authorList>
            <person name="Delgado-Sanchez P."/>
            <person name="Jimenez-Bremont J.F."/>
            <person name="Guerrero-Gonzalez Mde L."/>
            <person name="Flores J."/>
        </authorList>
    </citation>
    <scope>NUCLEOTIDE SEQUENCE</scope>
    <source>
        <tissue evidence="1">Cladode</tissue>
    </source>
</reference>
<dbReference type="AlphaFoldDB" id="A0A7C9CS19"/>
<reference evidence="1" key="2">
    <citation type="submission" date="2020-07" db="EMBL/GenBank/DDBJ databases">
        <authorList>
            <person name="Vera ALvarez R."/>
            <person name="Arias-Moreno D.M."/>
            <person name="Jimenez-Jacinto V."/>
            <person name="Jimenez-Bremont J.F."/>
            <person name="Swaminathan K."/>
            <person name="Moose S.P."/>
            <person name="Guerrero-Gonzalez M.L."/>
            <person name="Marino-Ramirez L."/>
            <person name="Landsman D."/>
            <person name="Rodriguez-Kessler M."/>
            <person name="Delgado-Sanchez P."/>
        </authorList>
    </citation>
    <scope>NUCLEOTIDE SEQUENCE</scope>
    <source>
        <tissue evidence="1">Cladode</tissue>
    </source>
</reference>
<protein>
    <recommendedName>
        <fullName evidence="2">Transport and Golgi organization protein 2 homolog</fullName>
    </recommendedName>
</protein>
<dbReference type="EMBL" id="GISG01049215">
    <property type="protein sequence ID" value="MBA4624860.1"/>
    <property type="molecule type" value="Transcribed_RNA"/>
</dbReference>
<evidence type="ECO:0000313" key="1">
    <source>
        <dbReference type="EMBL" id="MBA4624860.1"/>
    </source>
</evidence>
<evidence type="ECO:0008006" key="2">
    <source>
        <dbReference type="Google" id="ProtNLM"/>
    </source>
</evidence>
<accession>A0A7C9CS19</accession>
<organism evidence="1">
    <name type="scientific">Opuntia streptacantha</name>
    <name type="common">Prickly pear cactus</name>
    <name type="synonym">Opuntia cardona</name>
    <dbReference type="NCBI Taxonomy" id="393608"/>
    <lineage>
        <taxon>Eukaryota</taxon>
        <taxon>Viridiplantae</taxon>
        <taxon>Streptophyta</taxon>
        <taxon>Embryophyta</taxon>
        <taxon>Tracheophyta</taxon>
        <taxon>Spermatophyta</taxon>
        <taxon>Magnoliopsida</taxon>
        <taxon>eudicotyledons</taxon>
        <taxon>Gunneridae</taxon>
        <taxon>Pentapetalae</taxon>
        <taxon>Caryophyllales</taxon>
        <taxon>Cactineae</taxon>
        <taxon>Cactaceae</taxon>
        <taxon>Opuntioideae</taxon>
        <taxon>Opuntia</taxon>
    </lineage>
</organism>
<dbReference type="InterPro" id="IPR008551">
    <property type="entry name" value="TANGO2"/>
</dbReference>
<sequence>MCIAAFAWQAHPLYPLVLLLNRDEYFVRPTKPLGWWEGGEILGVRDEVGGGTWLACARNGKVAFVTNVLELHTLPEAKSRGELPVRFLKGTQSPREFAEMLLEEAHEYNGFNLILADLSSRSMIYITNRPKGEGIRIQEVPPGLHVLSNAKLDSPWPKAELLGLKFKKFLYRHGEGEIPVKDMVKNLMRDTKKAEESRLPHICSPEWEFGLSSIFVKVETPLGYYGTRSTAALTASINGDVTFYETYLEKEMWKEQTINYRIDKRKQI</sequence>
<dbReference type="PANTHER" id="PTHR17985:SF8">
    <property type="entry name" value="TRANSPORT AND GOLGI ORGANIZATION PROTEIN 2 HOMOLOG"/>
    <property type="match status" value="1"/>
</dbReference>
<proteinExistence type="predicted"/>